<dbReference type="SUPFAM" id="SSF48690">
    <property type="entry name" value="Epsilon subunit of mitochondrial F1F0-ATP synthase"/>
    <property type="match status" value="1"/>
</dbReference>
<dbReference type="HOGENOM" id="CLU_187039_0_1_1"/>
<dbReference type="CDD" id="cd12153">
    <property type="entry name" value="F1-ATPase_epsilon"/>
    <property type="match status" value="1"/>
</dbReference>
<protein>
    <recommendedName>
        <fullName evidence="4">Mitochondrial ATP synthase epsilon chain domain-containing protein</fullName>
    </recommendedName>
</protein>
<keyword evidence="3" id="KW-1185">Reference proteome</keyword>
<organism evidence="2 3">
    <name type="scientific">Serendipita vermifera MAFF 305830</name>
    <dbReference type="NCBI Taxonomy" id="933852"/>
    <lineage>
        <taxon>Eukaryota</taxon>
        <taxon>Fungi</taxon>
        <taxon>Dikarya</taxon>
        <taxon>Basidiomycota</taxon>
        <taxon>Agaricomycotina</taxon>
        <taxon>Agaricomycetes</taxon>
        <taxon>Sebacinales</taxon>
        <taxon>Serendipitaceae</taxon>
        <taxon>Serendipita</taxon>
    </lineage>
</organism>
<evidence type="ECO:0000313" key="3">
    <source>
        <dbReference type="Proteomes" id="UP000054097"/>
    </source>
</evidence>
<evidence type="ECO:0000313" key="2">
    <source>
        <dbReference type="EMBL" id="KIM31775.1"/>
    </source>
</evidence>
<evidence type="ECO:0000256" key="1">
    <source>
        <dbReference type="ARBA" id="ARBA00009502"/>
    </source>
</evidence>
<dbReference type="Pfam" id="PF04627">
    <property type="entry name" value="ATP-synt_Eps"/>
    <property type="match status" value="1"/>
</dbReference>
<dbReference type="AlphaFoldDB" id="A0A0C3B4K2"/>
<dbReference type="GO" id="GO:0045259">
    <property type="term" value="C:proton-transporting ATP synthase complex"/>
    <property type="evidence" value="ECO:0007669"/>
    <property type="project" value="InterPro"/>
</dbReference>
<dbReference type="PANTHER" id="PTHR12448:SF0">
    <property type="entry name" value="ATP SYNTHASE SUBUNIT EPSILON, MITOCHONDRIAL"/>
    <property type="match status" value="1"/>
</dbReference>
<dbReference type="Proteomes" id="UP000054097">
    <property type="component" value="Unassembled WGS sequence"/>
</dbReference>
<dbReference type="EMBL" id="KN824281">
    <property type="protein sequence ID" value="KIM31775.1"/>
    <property type="molecule type" value="Genomic_DNA"/>
</dbReference>
<gene>
    <name evidence="2" type="ORF">M408DRAFT_14894</name>
</gene>
<dbReference type="GO" id="GO:0005743">
    <property type="term" value="C:mitochondrial inner membrane"/>
    <property type="evidence" value="ECO:0007669"/>
    <property type="project" value="InterPro"/>
</dbReference>
<name>A0A0C3B4K2_SERVB</name>
<reference evidence="3" key="2">
    <citation type="submission" date="2015-01" db="EMBL/GenBank/DDBJ databases">
        <title>Evolutionary Origins and Diversification of the Mycorrhizal Mutualists.</title>
        <authorList>
            <consortium name="DOE Joint Genome Institute"/>
            <consortium name="Mycorrhizal Genomics Consortium"/>
            <person name="Kohler A."/>
            <person name="Kuo A."/>
            <person name="Nagy L.G."/>
            <person name="Floudas D."/>
            <person name="Copeland A."/>
            <person name="Barry K.W."/>
            <person name="Cichocki N."/>
            <person name="Veneault-Fourrey C."/>
            <person name="LaButti K."/>
            <person name="Lindquist E.A."/>
            <person name="Lipzen A."/>
            <person name="Lundell T."/>
            <person name="Morin E."/>
            <person name="Murat C."/>
            <person name="Riley R."/>
            <person name="Ohm R."/>
            <person name="Sun H."/>
            <person name="Tunlid A."/>
            <person name="Henrissat B."/>
            <person name="Grigoriev I.V."/>
            <person name="Hibbett D.S."/>
            <person name="Martin F."/>
        </authorList>
    </citation>
    <scope>NUCLEOTIDE SEQUENCE [LARGE SCALE GENOMIC DNA]</scope>
    <source>
        <strain evidence="3">MAFF 305830</strain>
    </source>
</reference>
<dbReference type="PANTHER" id="PTHR12448">
    <property type="entry name" value="ATP SYNTHASE EPSILON CHAIN, MITOCHONDRIAL"/>
    <property type="match status" value="1"/>
</dbReference>
<reference evidence="2 3" key="1">
    <citation type="submission" date="2014-04" db="EMBL/GenBank/DDBJ databases">
        <authorList>
            <consortium name="DOE Joint Genome Institute"/>
            <person name="Kuo A."/>
            <person name="Zuccaro A."/>
            <person name="Kohler A."/>
            <person name="Nagy L.G."/>
            <person name="Floudas D."/>
            <person name="Copeland A."/>
            <person name="Barry K.W."/>
            <person name="Cichocki N."/>
            <person name="Veneault-Fourrey C."/>
            <person name="LaButti K."/>
            <person name="Lindquist E.A."/>
            <person name="Lipzen A."/>
            <person name="Lundell T."/>
            <person name="Morin E."/>
            <person name="Murat C."/>
            <person name="Sun H."/>
            <person name="Tunlid A."/>
            <person name="Henrissat B."/>
            <person name="Grigoriev I.V."/>
            <person name="Hibbett D.S."/>
            <person name="Martin F."/>
            <person name="Nordberg H.P."/>
            <person name="Cantor M.N."/>
            <person name="Hua S.X."/>
        </authorList>
    </citation>
    <scope>NUCLEOTIDE SEQUENCE [LARGE SCALE GENOMIC DNA]</scope>
    <source>
        <strain evidence="2 3">MAFF 305830</strain>
    </source>
</reference>
<dbReference type="GO" id="GO:0046933">
    <property type="term" value="F:proton-transporting ATP synthase activity, rotational mechanism"/>
    <property type="evidence" value="ECO:0007669"/>
    <property type="project" value="InterPro"/>
</dbReference>
<accession>A0A0C3B4K2</accession>
<sequence>MIPPASWSAHFSYNHFSQVCARALRNALKEQPRLAAEKRGVTMLRYQKWEGGKGGNQVFLNPPAEK</sequence>
<proteinExistence type="inferred from homology"/>
<evidence type="ECO:0008006" key="4">
    <source>
        <dbReference type="Google" id="ProtNLM"/>
    </source>
</evidence>
<dbReference type="InterPro" id="IPR006721">
    <property type="entry name" value="ATP_synth_F1_esu_mt"/>
</dbReference>
<comment type="similarity">
    <text evidence="1">Belongs to the eukaryotic ATPase epsilon family.</text>
</comment>
<dbReference type="Gene3D" id="1.10.1620.20">
    <property type="entry name" value="ATP synthase, F1 complex, epsilon subunit superfamily, mitochondrial"/>
    <property type="match status" value="1"/>
</dbReference>
<dbReference type="GO" id="GO:0042776">
    <property type="term" value="P:proton motive force-driven mitochondrial ATP synthesis"/>
    <property type="evidence" value="ECO:0007669"/>
    <property type="project" value="TreeGrafter"/>
</dbReference>
<dbReference type="STRING" id="933852.A0A0C3B4K2"/>
<dbReference type="InterPro" id="IPR036742">
    <property type="entry name" value="ATP_synth_F1_esu_sf_mt"/>
</dbReference>
<dbReference type="OrthoDB" id="269124at2759"/>